<accession>A0A376DLZ3</accession>
<dbReference type="NCBIfam" id="NF008185">
    <property type="entry name" value="PRK10936.1"/>
    <property type="match status" value="1"/>
</dbReference>
<comment type="subcellular location">
    <subcellularLocation>
        <location evidence="1">Cell envelope</location>
    </subcellularLocation>
</comment>
<dbReference type="Proteomes" id="UP000255248">
    <property type="component" value="Unassembled WGS sequence"/>
</dbReference>
<feature type="domain" description="Periplasmic binding protein/LacI sugar binding" evidence="5">
    <location>
        <begin position="50"/>
        <end position="331"/>
    </location>
</feature>
<dbReference type="STRING" id="93378.A9798_15130"/>
<evidence type="ECO:0000256" key="4">
    <source>
        <dbReference type="SAM" id="SignalP"/>
    </source>
</evidence>
<dbReference type="OrthoDB" id="9773673at2"/>
<dbReference type="PANTHER" id="PTHR46847">
    <property type="entry name" value="D-ALLOSE-BINDING PERIPLASMIC PROTEIN-RELATED"/>
    <property type="match status" value="1"/>
</dbReference>
<evidence type="ECO:0000256" key="3">
    <source>
        <dbReference type="ARBA" id="ARBA00022729"/>
    </source>
</evidence>
<keyword evidence="3 4" id="KW-0732">Signal</keyword>
<feature type="signal peptide" evidence="4">
    <location>
        <begin position="1"/>
        <end position="21"/>
    </location>
</feature>
<dbReference type="InterPro" id="IPR001761">
    <property type="entry name" value="Peripla_BP/Lac1_sug-bd_dom"/>
</dbReference>
<dbReference type="RefSeq" id="WP_024524505.1">
    <property type="nucleotide sequence ID" value="NZ_CP065626.1"/>
</dbReference>
<dbReference type="InterPro" id="IPR014301">
    <property type="entry name" value="TMAO_TorT"/>
</dbReference>
<dbReference type="SUPFAM" id="SSF53822">
    <property type="entry name" value="Periplasmic binding protein-like I"/>
    <property type="match status" value="1"/>
</dbReference>
<name>A0A376DLZ3_9GAMM</name>
<dbReference type="AlphaFoldDB" id="A0A376DLZ3"/>
<evidence type="ECO:0000313" key="6">
    <source>
        <dbReference type="EMBL" id="STC91713.1"/>
    </source>
</evidence>
<evidence type="ECO:0000313" key="7">
    <source>
        <dbReference type="Proteomes" id="UP000255248"/>
    </source>
</evidence>
<evidence type="ECO:0000256" key="2">
    <source>
        <dbReference type="ARBA" id="ARBA00007639"/>
    </source>
</evidence>
<protein>
    <submittedName>
        <fullName evidence="6">Periplasmic protein torT</fullName>
    </submittedName>
</protein>
<evidence type="ECO:0000256" key="1">
    <source>
        <dbReference type="ARBA" id="ARBA00004196"/>
    </source>
</evidence>
<reference evidence="6 7" key="1">
    <citation type="submission" date="2018-06" db="EMBL/GenBank/DDBJ databases">
        <authorList>
            <consortium name="Pathogen Informatics"/>
            <person name="Doyle S."/>
        </authorList>
    </citation>
    <scope>NUCLEOTIDE SEQUENCE [LARGE SCALE GENOMIC DNA]</scope>
    <source>
        <strain evidence="6 7">NCTC12121</strain>
    </source>
</reference>
<gene>
    <name evidence="6" type="primary">torT</name>
    <name evidence="6" type="ORF">NCTC12121_03176</name>
</gene>
<dbReference type="Gene3D" id="3.40.50.2300">
    <property type="match status" value="2"/>
</dbReference>
<evidence type="ECO:0000259" key="5">
    <source>
        <dbReference type="Pfam" id="PF00532"/>
    </source>
</evidence>
<proteinExistence type="inferred from homology"/>
<sequence>MSLRRSLILALLCLPLANARADDTLRHWRNERQADAIRQAALSAPPAMTTPKLCALYPSLKDAYWLSINDGMARAAARLGVTLKVFEASGYRQLAAQREQIALCRDWGADAILLGSSVEHFPDLATLAGETPLIEVVNALHDRAIRTRVGVPWFQMGYQPGRYLVRQLGQRPLKVLLMPGPRDAGGSREMSAGFRAALAGSRLEIVDVAYGDNDIEVQRNLLQDMLEHHPDIDVVAGTAIAAEVAMGERRNRATPLTIVSFYLSHQVYRGLKRGRILAAASDQMVWQGELAVEQALRVLRGQPVPDNISPPILLLTQHNVSRQLVRRSLSPLGFRPVYLYQPASPRQGNGAG</sequence>
<dbReference type="InterPro" id="IPR028082">
    <property type="entry name" value="Peripla_BP_I"/>
</dbReference>
<dbReference type="Pfam" id="PF00532">
    <property type="entry name" value="Peripla_BP_1"/>
    <property type="match status" value="1"/>
</dbReference>
<comment type="similarity">
    <text evidence="2">Belongs to the bacterial solute-binding protein 2 family.</text>
</comment>
<dbReference type="EMBL" id="UFXZ01000001">
    <property type="protein sequence ID" value="STC91713.1"/>
    <property type="molecule type" value="Genomic_DNA"/>
</dbReference>
<dbReference type="NCBIfam" id="TIGR02955">
    <property type="entry name" value="TMAO_TorT"/>
    <property type="match status" value="1"/>
</dbReference>
<dbReference type="GO" id="GO:0030313">
    <property type="term" value="C:cell envelope"/>
    <property type="evidence" value="ECO:0007669"/>
    <property type="project" value="UniProtKB-SubCell"/>
</dbReference>
<dbReference type="CDD" id="cd06306">
    <property type="entry name" value="PBP1_TorT-like"/>
    <property type="match status" value="1"/>
</dbReference>
<dbReference type="PANTHER" id="PTHR46847:SF1">
    <property type="entry name" value="D-ALLOSE-BINDING PERIPLASMIC PROTEIN-RELATED"/>
    <property type="match status" value="1"/>
</dbReference>
<feature type="chain" id="PRO_5016854848" evidence="4">
    <location>
        <begin position="22"/>
        <end position="352"/>
    </location>
</feature>
<organism evidence="6 7">
    <name type="scientific">Edwardsiella hoshinae</name>
    <dbReference type="NCBI Taxonomy" id="93378"/>
    <lineage>
        <taxon>Bacteria</taxon>
        <taxon>Pseudomonadati</taxon>
        <taxon>Pseudomonadota</taxon>
        <taxon>Gammaproteobacteria</taxon>
        <taxon>Enterobacterales</taxon>
        <taxon>Hafniaceae</taxon>
        <taxon>Edwardsiella</taxon>
    </lineage>
</organism>